<protein>
    <submittedName>
        <fullName evidence="3">Uncharacterized protein</fullName>
    </submittedName>
</protein>
<dbReference type="EMBL" id="LNXX01000027">
    <property type="protein sequence ID" value="KTC86218.1"/>
    <property type="molecule type" value="Genomic_DNA"/>
</dbReference>
<keyword evidence="1" id="KW-1133">Transmembrane helix</keyword>
<dbReference type="RefSeq" id="WP_238589490.1">
    <property type="nucleotide sequence ID" value="NZ_CAAAHQ010000019.1"/>
</dbReference>
<dbReference type="Proteomes" id="UP000255316">
    <property type="component" value="Unassembled WGS sequence"/>
</dbReference>
<dbReference type="AlphaFoldDB" id="A0A378IMI1"/>
<sequence length="327" mass="37272">MNCQQTLEMRIHFVYPVPKISLTTRSVLMQRCWALILSGFLCFMSFGLYAQLPCNYQNLSSEEKRDLLWDEIVKSHEEDPLPQLSGNSFNEVLAKLKGLFNLKPTFDHANDELPEGRVKIIHANGSVGKIAFVPAAGHPFTGIYQTGGVGVARLSLATPPSDDNYIPGMAIKILISNHPSLNLHVMNLLEGQQENWNYFAKDFSNQIPHPTSWTLSAIEKIFEWTRDPANNLPLWHLAAWTSEGRINGIPVFPERIYFRPTSLVKDLIPENSREDFRISFLQVPMGPIYEVYGEYQGTEYHVGTLMLESQLFASNYGDKHLFFQHQR</sequence>
<dbReference type="STRING" id="28085.Lcin_1678"/>
<dbReference type="EMBL" id="UGNX01000001">
    <property type="protein sequence ID" value="STX36458.1"/>
    <property type="molecule type" value="Genomic_DNA"/>
</dbReference>
<evidence type="ECO:0000256" key="1">
    <source>
        <dbReference type="SAM" id="Phobius"/>
    </source>
</evidence>
<dbReference type="Proteomes" id="UP000054854">
    <property type="component" value="Unassembled WGS sequence"/>
</dbReference>
<name>A0A378IMI1_9GAMM</name>
<keyword evidence="1" id="KW-0812">Transmembrane</keyword>
<evidence type="ECO:0000313" key="4">
    <source>
        <dbReference type="Proteomes" id="UP000054854"/>
    </source>
</evidence>
<evidence type="ECO:0000313" key="5">
    <source>
        <dbReference type="Proteomes" id="UP000255316"/>
    </source>
</evidence>
<reference evidence="2 4" key="1">
    <citation type="submission" date="2015-11" db="EMBL/GenBank/DDBJ databases">
        <title>Genomic analysis of 38 Legionella species identifies large and diverse effector repertoires.</title>
        <authorList>
            <person name="Burstein D."/>
            <person name="Amaro F."/>
            <person name="Zusman T."/>
            <person name="Lifshitz Z."/>
            <person name="Cohen O."/>
            <person name="Gilbert J.A."/>
            <person name="Pupko T."/>
            <person name="Shuman H.A."/>
            <person name="Segal G."/>
        </authorList>
    </citation>
    <scope>NUCLEOTIDE SEQUENCE [LARGE SCALE GENOMIC DNA]</scope>
    <source>
        <strain evidence="2 4">CDC#72-OH-14</strain>
    </source>
</reference>
<proteinExistence type="predicted"/>
<evidence type="ECO:0000313" key="3">
    <source>
        <dbReference type="EMBL" id="STX36458.1"/>
    </source>
</evidence>
<gene>
    <name evidence="2" type="ORF">Lcin_1678</name>
    <name evidence="3" type="ORF">NCTC12438_03090</name>
</gene>
<evidence type="ECO:0000313" key="2">
    <source>
        <dbReference type="EMBL" id="KTC86218.1"/>
    </source>
</evidence>
<keyword evidence="1" id="KW-0472">Membrane</keyword>
<organism evidence="3 5">
    <name type="scientific">Legionella cincinnatiensis</name>
    <dbReference type="NCBI Taxonomy" id="28085"/>
    <lineage>
        <taxon>Bacteria</taxon>
        <taxon>Pseudomonadati</taxon>
        <taxon>Pseudomonadota</taxon>
        <taxon>Gammaproteobacteria</taxon>
        <taxon>Legionellales</taxon>
        <taxon>Legionellaceae</taxon>
        <taxon>Legionella</taxon>
    </lineage>
</organism>
<keyword evidence="4" id="KW-1185">Reference proteome</keyword>
<reference evidence="3 5" key="2">
    <citation type="submission" date="2018-06" db="EMBL/GenBank/DDBJ databases">
        <authorList>
            <consortium name="Pathogen Informatics"/>
            <person name="Doyle S."/>
        </authorList>
    </citation>
    <scope>NUCLEOTIDE SEQUENCE [LARGE SCALE GENOMIC DNA]</scope>
    <source>
        <strain evidence="3 5">NCTC12438</strain>
    </source>
</reference>
<accession>A0A378IMI1</accession>
<feature type="transmembrane region" description="Helical" evidence="1">
    <location>
        <begin position="32"/>
        <end position="52"/>
    </location>
</feature>